<keyword evidence="7" id="KW-0675">Receptor</keyword>
<dbReference type="InterPro" id="IPR017452">
    <property type="entry name" value="GPCR_Rhodpsn_7TM"/>
</dbReference>
<dbReference type="GO" id="GO:0009897">
    <property type="term" value="C:external side of plasma membrane"/>
    <property type="evidence" value="ECO:0007669"/>
    <property type="project" value="TreeGrafter"/>
</dbReference>
<dbReference type="PANTHER" id="PTHR10489">
    <property type="entry name" value="CELL ADHESION MOLECULE"/>
    <property type="match status" value="1"/>
</dbReference>
<evidence type="ECO:0000313" key="12">
    <source>
        <dbReference type="Proteomes" id="UP001066276"/>
    </source>
</evidence>
<dbReference type="GO" id="GO:0016493">
    <property type="term" value="F:C-C chemokine receptor activity"/>
    <property type="evidence" value="ECO:0007669"/>
    <property type="project" value="TreeGrafter"/>
</dbReference>
<name>A0AAV7VGP3_PLEWA</name>
<protein>
    <recommendedName>
        <fullName evidence="10">G-protein coupled receptors family 1 profile domain-containing protein</fullName>
    </recommendedName>
</protein>
<organism evidence="11 12">
    <name type="scientific">Pleurodeles waltl</name>
    <name type="common">Iberian ribbed newt</name>
    <dbReference type="NCBI Taxonomy" id="8319"/>
    <lineage>
        <taxon>Eukaryota</taxon>
        <taxon>Metazoa</taxon>
        <taxon>Chordata</taxon>
        <taxon>Craniata</taxon>
        <taxon>Vertebrata</taxon>
        <taxon>Euteleostomi</taxon>
        <taxon>Amphibia</taxon>
        <taxon>Batrachia</taxon>
        <taxon>Caudata</taxon>
        <taxon>Salamandroidea</taxon>
        <taxon>Salamandridae</taxon>
        <taxon>Pleurodelinae</taxon>
        <taxon>Pleurodeles</taxon>
    </lineage>
</organism>
<keyword evidence="2" id="KW-1003">Cell membrane</keyword>
<gene>
    <name evidence="11" type="ORF">NDU88_003464</name>
</gene>
<keyword evidence="8" id="KW-0807">Transducer</keyword>
<evidence type="ECO:0000256" key="1">
    <source>
        <dbReference type="ARBA" id="ARBA00004651"/>
    </source>
</evidence>
<dbReference type="PROSITE" id="PS50262">
    <property type="entry name" value="G_PROTEIN_RECEP_F1_2"/>
    <property type="match status" value="1"/>
</dbReference>
<evidence type="ECO:0000256" key="3">
    <source>
        <dbReference type="ARBA" id="ARBA00022692"/>
    </source>
</evidence>
<comment type="caution">
    <text evidence="11">The sequence shown here is derived from an EMBL/GenBank/DDBJ whole genome shotgun (WGS) entry which is preliminary data.</text>
</comment>
<dbReference type="AlphaFoldDB" id="A0AAV7VGP3"/>
<dbReference type="InterPro" id="IPR000276">
    <property type="entry name" value="GPCR_Rhodpsn"/>
</dbReference>
<evidence type="ECO:0000256" key="8">
    <source>
        <dbReference type="ARBA" id="ARBA00023224"/>
    </source>
</evidence>
<dbReference type="InterPro" id="IPR000355">
    <property type="entry name" value="Chemokine_rcpt"/>
</dbReference>
<dbReference type="SUPFAM" id="SSF81321">
    <property type="entry name" value="Family A G protein-coupled receptor-like"/>
    <property type="match status" value="1"/>
</dbReference>
<evidence type="ECO:0000256" key="4">
    <source>
        <dbReference type="ARBA" id="ARBA00022989"/>
    </source>
</evidence>
<feature type="domain" description="G-protein coupled receptors family 1 profile" evidence="10">
    <location>
        <begin position="1"/>
        <end position="169"/>
    </location>
</feature>
<sequence>MMTIYRYLVVVHPLVALRSRKRVSGLILCGIIWVMSCLATAPVLIFTTVRRDNSDFLKCEYASDAWEEFGIYQQNLFFLISFAIISFCYFNILRTILRSPAQRRQKTVKLIFIIVVVFFLSWAPYNILMFLEQTDLLELDCEMSKHLTFALYICEKVAFSHCCLNPVLYAFVGIKFSRHLKRMFLRFRPCSYQEQNTSVRVSAHDNLHHEDFSVY</sequence>
<reference evidence="11" key="1">
    <citation type="journal article" date="2022" name="bioRxiv">
        <title>Sequencing and chromosome-scale assembly of the giantPleurodeles waltlgenome.</title>
        <authorList>
            <person name="Brown T."/>
            <person name="Elewa A."/>
            <person name="Iarovenko S."/>
            <person name="Subramanian E."/>
            <person name="Araus A.J."/>
            <person name="Petzold A."/>
            <person name="Susuki M."/>
            <person name="Suzuki K.-i.T."/>
            <person name="Hayashi T."/>
            <person name="Toyoda A."/>
            <person name="Oliveira C."/>
            <person name="Osipova E."/>
            <person name="Leigh N.D."/>
            <person name="Simon A."/>
            <person name="Yun M.H."/>
        </authorList>
    </citation>
    <scope>NUCLEOTIDE SEQUENCE</scope>
    <source>
        <strain evidence="11">20211129_DDA</strain>
        <tissue evidence="11">Liver</tissue>
    </source>
</reference>
<dbReference type="PRINTS" id="PR00657">
    <property type="entry name" value="CCCHEMOKINER"/>
</dbReference>
<comment type="subcellular location">
    <subcellularLocation>
        <location evidence="1">Cell membrane</location>
        <topology evidence="1">Multi-pass membrane protein</topology>
    </subcellularLocation>
</comment>
<dbReference type="GO" id="GO:0007204">
    <property type="term" value="P:positive regulation of cytosolic calcium ion concentration"/>
    <property type="evidence" value="ECO:0007669"/>
    <property type="project" value="TreeGrafter"/>
</dbReference>
<dbReference type="InterPro" id="IPR050119">
    <property type="entry name" value="CCR1-9-like"/>
</dbReference>
<dbReference type="GO" id="GO:0006955">
    <property type="term" value="P:immune response"/>
    <property type="evidence" value="ECO:0007669"/>
    <property type="project" value="TreeGrafter"/>
</dbReference>
<dbReference type="Proteomes" id="UP001066276">
    <property type="component" value="Chromosome 2_1"/>
</dbReference>
<feature type="transmembrane region" description="Helical" evidence="9">
    <location>
        <begin position="69"/>
        <end position="90"/>
    </location>
</feature>
<evidence type="ECO:0000256" key="5">
    <source>
        <dbReference type="ARBA" id="ARBA00023040"/>
    </source>
</evidence>
<keyword evidence="5" id="KW-0297">G-protein coupled receptor</keyword>
<evidence type="ECO:0000259" key="10">
    <source>
        <dbReference type="PROSITE" id="PS50262"/>
    </source>
</evidence>
<evidence type="ECO:0000256" key="7">
    <source>
        <dbReference type="ARBA" id="ARBA00023170"/>
    </source>
</evidence>
<accession>A0AAV7VGP3</accession>
<dbReference type="Gene3D" id="1.20.1070.10">
    <property type="entry name" value="Rhodopsin 7-helix transmembrane proteins"/>
    <property type="match status" value="1"/>
</dbReference>
<dbReference type="GO" id="GO:0019722">
    <property type="term" value="P:calcium-mediated signaling"/>
    <property type="evidence" value="ECO:0007669"/>
    <property type="project" value="TreeGrafter"/>
</dbReference>
<keyword evidence="3 9" id="KW-0812">Transmembrane</keyword>
<proteinExistence type="predicted"/>
<keyword evidence="6 9" id="KW-0472">Membrane</keyword>
<evidence type="ECO:0000256" key="9">
    <source>
        <dbReference type="SAM" id="Phobius"/>
    </source>
</evidence>
<dbReference type="GO" id="GO:0019957">
    <property type="term" value="F:C-C chemokine binding"/>
    <property type="evidence" value="ECO:0007669"/>
    <property type="project" value="TreeGrafter"/>
</dbReference>
<dbReference type="Pfam" id="PF00001">
    <property type="entry name" value="7tm_1"/>
    <property type="match status" value="1"/>
</dbReference>
<feature type="transmembrane region" description="Helical" evidence="9">
    <location>
        <begin position="149"/>
        <end position="172"/>
    </location>
</feature>
<feature type="transmembrane region" description="Helical" evidence="9">
    <location>
        <begin position="110"/>
        <end position="129"/>
    </location>
</feature>
<evidence type="ECO:0000256" key="6">
    <source>
        <dbReference type="ARBA" id="ARBA00023136"/>
    </source>
</evidence>
<dbReference type="PRINTS" id="PR00237">
    <property type="entry name" value="GPCRRHODOPSN"/>
</dbReference>
<dbReference type="GO" id="GO:0060326">
    <property type="term" value="P:cell chemotaxis"/>
    <property type="evidence" value="ECO:0007669"/>
    <property type="project" value="TreeGrafter"/>
</dbReference>
<evidence type="ECO:0000313" key="11">
    <source>
        <dbReference type="EMBL" id="KAJ1199631.1"/>
    </source>
</evidence>
<dbReference type="PANTHER" id="PTHR10489:SF730">
    <property type="entry name" value="CHEMOKINE XC RECEPTOR 1"/>
    <property type="match status" value="1"/>
</dbReference>
<evidence type="ECO:0000256" key="2">
    <source>
        <dbReference type="ARBA" id="ARBA00022475"/>
    </source>
</evidence>
<keyword evidence="12" id="KW-1185">Reference proteome</keyword>
<keyword evidence="4 9" id="KW-1133">Transmembrane helix</keyword>
<feature type="transmembrane region" description="Helical" evidence="9">
    <location>
        <begin position="26"/>
        <end position="49"/>
    </location>
</feature>
<dbReference type="EMBL" id="JANPWB010000003">
    <property type="protein sequence ID" value="KAJ1199631.1"/>
    <property type="molecule type" value="Genomic_DNA"/>
</dbReference>